<dbReference type="Proteomes" id="UP000199417">
    <property type="component" value="Unassembled WGS sequence"/>
</dbReference>
<dbReference type="STRING" id="168276.SAMN05444580_11822"/>
<feature type="region of interest" description="Disordered" evidence="1">
    <location>
        <begin position="28"/>
        <end position="56"/>
    </location>
</feature>
<evidence type="ECO:0000256" key="1">
    <source>
        <dbReference type="SAM" id="MobiDB-lite"/>
    </source>
</evidence>
<organism evidence="4 5">
    <name type="scientific">Rhodococcus tukisamuensis</name>
    <dbReference type="NCBI Taxonomy" id="168276"/>
    <lineage>
        <taxon>Bacteria</taxon>
        <taxon>Bacillati</taxon>
        <taxon>Actinomycetota</taxon>
        <taxon>Actinomycetes</taxon>
        <taxon>Mycobacteriales</taxon>
        <taxon>Nocardiaceae</taxon>
        <taxon>Rhodococcus</taxon>
    </lineage>
</organism>
<evidence type="ECO:0000259" key="3">
    <source>
        <dbReference type="Pfam" id="PF18197"/>
    </source>
</evidence>
<dbReference type="InterPro" id="IPR040832">
    <property type="entry name" value="TTHB210-like_dom"/>
</dbReference>
<feature type="compositionally biased region" description="Low complexity" evidence="1">
    <location>
        <begin position="28"/>
        <end position="44"/>
    </location>
</feature>
<feature type="signal peptide" evidence="2">
    <location>
        <begin position="1"/>
        <end position="24"/>
    </location>
</feature>
<reference evidence="4 5" key="1">
    <citation type="submission" date="2016-10" db="EMBL/GenBank/DDBJ databases">
        <authorList>
            <person name="de Groot N.N."/>
        </authorList>
    </citation>
    <scope>NUCLEOTIDE SEQUENCE [LARGE SCALE GENOMIC DNA]</scope>
    <source>
        <strain evidence="4 5">JCM 11308</strain>
    </source>
</reference>
<dbReference type="CDD" id="cd11669">
    <property type="entry name" value="TTHB210-like"/>
    <property type="match status" value="1"/>
</dbReference>
<proteinExistence type="predicted"/>
<feature type="domain" description="TTHB210-like" evidence="3">
    <location>
        <begin position="65"/>
        <end position="116"/>
    </location>
</feature>
<dbReference type="Pfam" id="PF18197">
    <property type="entry name" value="TTHB210-like"/>
    <property type="match status" value="1"/>
</dbReference>
<dbReference type="PROSITE" id="PS51257">
    <property type="entry name" value="PROKAR_LIPOPROTEIN"/>
    <property type="match status" value="1"/>
</dbReference>
<dbReference type="EMBL" id="FNAB01000018">
    <property type="protein sequence ID" value="SDE46594.1"/>
    <property type="molecule type" value="Genomic_DNA"/>
</dbReference>
<dbReference type="AlphaFoldDB" id="A0A1G7D4J8"/>
<sequence>MSRSRTVLCTAVAACAALTLGGCAAPSTPHAHGGAVSPGPVAAGTLPGAESPLGQGTSRTYVVSDNDGNPTEVGIRISAAALEGLPDGPDATSQMSMLALPEGAPGTGFDHVMLDWNPHGHEPQVLFGKPHFDMHFYTGAVQGDIDPAAPDFAERAARMPAAKYIPQGYVPPPGPAAANTVPFMGLHWTDAADAALPGSFDFTEVLINGSWDGKFTFIEPMMTREWLRTKPSLREDVKQPASYQSDGYYPTVYSVDFDDQAGEYVIALGGLTMRQAS</sequence>
<evidence type="ECO:0000313" key="5">
    <source>
        <dbReference type="Proteomes" id="UP000199417"/>
    </source>
</evidence>
<gene>
    <name evidence="4" type="ORF">SAMN05444580_11822</name>
</gene>
<accession>A0A1G7D4J8</accession>
<feature type="chain" id="PRO_5039363315" description="TTHB210-like domain-containing protein" evidence="2">
    <location>
        <begin position="25"/>
        <end position="277"/>
    </location>
</feature>
<keyword evidence="5" id="KW-1185">Reference proteome</keyword>
<name>A0A1G7D4J8_9NOCA</name>
<dbReference type="InterPro" id="IPR033786">
    <property type="entry name" value="TTHB210-like"/>
</dbReference>
<protein>
    <recommendedName>
        <fullName evidence="3">TTHB210-like domain-containing protein</fullName>
    </recommendedName>
</protein>
<evidence type="ECO:0000313" key="4">
    <source>
        <dbReference type="EMBL" id="SDE46594.1"/>
    </source>
</evidence>
<evidence type="ECO:0000256" key="2">
    <source>
        <dbReference type="SAM" id="SignalP"/>
    </source>
</evidence>
<keyword evidence="2" id="KW-0732">Signal</keyword>